<dbReference type="AlphaFoldDB" id="A0A7S7AW67"/>
<proteinExistence type="inferred from homology"/>
<dbReference type="GO" id="GO:0055085">
    <property type="term" value="P:transmembrane transport"/>
    <property type="evidence" value="ECO:0007669"/>
    <property type="project" value="InterPro"/>
</dbReference>
<dbReference type="GO" id="GO:0042884">
    <property type="term" value="P:microcin transport"/>
    <property type="evidence" value="ECO:0007669"/>
    <property type="project" value="TreeGrafter"/>
</dbReference>
<evidence type="ECO:0000313" key="7">
    <source>
        <dbReference type="EMBL" id="QOW60577.1"/>
    </source>
</evidence>
<protein>
    <submittedName>
        <fullName evidence="7">ABC transporter permease subunit</fullName>
    </submittedName>
</protein>
<evidence type="ECO:0000259" key="6">
    <source>
        <dbReference type="PROSITE" id="PS50928"/>
    </source>
</evidence>
<accession>A0A7S7AW67</accession>
<keyword evidence="2 5" id="KW-0812">Transmembrane</keyword>
<feature type="transmembrane region" description="Helical" evidence="5">
    <location>
        <begin position="457"/>
        <end position="477"/>
    </location>
</feature>
<dbReference type="Pfam" id="PF00528">
    <property type="entry name" value="BPD_transp_1"/>
    <property type="match status" value="1"/>
</dbReference>
<dbReference type="RefSeq" id="WP_194076079.1">
    <property type="nucleotide sequence ID" value="NZ_CP061839.1"/>
</dbReference>
<dbReference type="GO" id="GO:0005886">
    <property type="term" value="C:plasma membrane"/>
    <property type="evidence" value="ECO:0007669"/>
    <property type="project" value="UniProtKB-SubCell"/>
</dbReference>
<feature type="transmembrane region" description="Helical" evidence="5">
    <location>
        <begin position="336"/>
        <end position="361"/>
    </location>
</feature>
<feature type="transmembrane region" description="Helical" evidence="5">
    <location>
        <begin position="396"/>
        <end position="417"/>
    </location>
</feature>
<feature type="transmembrane region" description="Helical" evidence="5">
    <location>
        <begin position="45"/>
        <end position="64"/>
    </location>
</feature>
<evidence type="ECO:0000256" key="5">
    <source>
        <dbReference type="RuleBase" id="RU363032"/>
    </source>
</evidence>
<evidence type="ECO:0000256" key="3">
    <source>
        <dbReference type="ARBA" id="ARBA00022989"/>
    </source>
</evidence>
<organism evidence="7 8">
    <name type="scientific">Treponema pedis</name>
    <dbReference type="NCBI Taxonomy" id="409322"/>
    <lineage>
        <taxon>Bacteria</taxon>
        <taxon>Pseudomonadati</taxon>
        <taxon>Spirochaetota</taxon>
        <taxon>Spirochaetia</taxon>
        <taxon>Spirochaetales</taxon>
        <taxon>Treponemataceae</taxon>
        <taxon>Treponema</taxon>
    </lineage>
</organism>
<dbReference type="EMBL" id="CP061839">
    <property type="protein sequence ID" value="QOW60577.1"/>
    <property type="molecule type" value="Genomic_DNA"/>
</dbReference>
<dbReference type="InterPro" id="IPR035906">
    <property type="entry name" value="MetI-like_sf"/>
</dbReference>
<keyword evidence="5" id="KW-0813">Transport</keyword>
<dbReference type="InterPro" id="IPR000515">
    <property type="entry name" value="MetI-like"/>
</dbReference>
<gene>
    <name evidence="7" type="ORF">IFE08_12350</name>
</gene>
<dbReference type="PROSITE" id="PS50928">
    <property type="entry name" value="ABC_TM1"/>
    <property type="match status" value="1"/>
</dbReference>
<comment type="subcellular location">
    <subcellularLocation>
        <location evidence="1 5">Cell membrane</location>
        <topology evidence="1 5">Multi-pass membrane protein</topology>
    </subcellularLocation>
</comment>
<evidence type="ECO:0000313" key="8">
    <source>
        <dbReference type="Proteomes" id="UP000593915"/>
    </source>
</evidence>
<keyword evidence="3 5" id="KW-1133">Transmembrane helix</keyword>
<dbReference type="SUPFAM" id="SSF161098">
    <property type="entry name" value="MetI-like"/>
    <property type="match status" value="1"/>
</dbReference>
<reference evidence="7 8" key="1">
    <citation type="submission" date="2020-09" db="EMBL/GenBank/DDBJ databases">
        <title>Characterization of Treponema spp. from bovine digital dermatitis in Korea.</title>
        <authorList>
            <person name="Espiritu H.M."/>
            <person name="Cho Y.I."/>
            <person name="Mamuad L."/>
        </authorList>
    </citation>
    <scope>NUCLEOTIDE SEQUENCE [LARGE SCALE GENOMIC DNA]</scope>
    <source>
        <strain evidence="7 8">KS1</strain>
    </source>
</reference>
<evidence type="ECO:0000256" key="1">
    <source>
        <dbReference type="ARBA" id="ARBA00004651"/>
    </source>
</evidence>
<keyword evidence="4 5" id="KW-0472">Membrane</keyword>
<feature type="domain" description="ABC transmembrane type-1" evidence="6">
    <location>
        <begin position="292"/>
        <end position="481"/>
    </location>
</feature>
<sequence>MEEKNTEQKISKFKEYWGVVKNRLAIDPLTKKRFERFKEIKRAKYSFVIIGVFYVLSLFAELFVSNRPLIMVVDGKLYFPTYSRILLASDFNFRVGNELELDYRAFKKHLSETKRGWLFMPVIPYNPFESDASNAPLALTFKSTPVLGLALSSKDDLPQDNPESYTWVPVGETGGIKTGEVYTWVKFASSGEGKDMSDFPSNKKNWIGVATGKKTSSESFEPADYKWLKLGTADNRIDMGDDNILTVRYAKGDKGQMFHPTAPSFKTRHILGTDRIGRDVFARLFYGFRIAMSFALLVAAATYFIGTIIGISMGYFGKTFDMLFQRFIEIWERIPYLYMIMILASIFKPTFIMFTLINIVFGWSGKTWSMRAMTYRERERDYILAAKSMGASTWRIITVHILPNVIVLIVTSLPFVISGNIGALTALDYLGYGLQPPTPSWGELLSVGTATYVEAPWILSSAVSASVFVLVMITFIGEGLRDAFDPRRFTVYK</sequence>
<dbReference type="Gene3D" id="1.10.3720.10">
    <property type="entry name" value="MetI-like"/>
    <property type="match status" value="1"/>
</dbReference>
<name>A0A7S7AW67_9SPIR</name>
<dbReference type="PANTHER" id="PTHR30325:SF0">
    <property type="entry name" value="INNER MEMBRANE ABC TRANSPORTER PERMEASE PROTEIN YEJE"/>
    <property type="match status" value="1"/>
</dbReference>
<comment type="similarity">
    <text evidence="5">Belongs to the binding-protein-dependent transport system permease family.</text>
</comment>
<dbReference type="PANTHER" id="PTHR30325">
    <property type="entry name" value="MEMBRANE COMPONENT OF ABC TRANSPORTER"/>
    <property type="match status" value="1"/>
</dbReference>
<dbReference type="Proteomes" id="UP000593915">
    <property type="component" value="Chromosome"/>
</dbReference>
<dbReference type="CDD" id="cd06261">
    <property type="entry name" value="TM_PBP2"/>
    <property type="match status" value="1"/>
</dbReference>
<feature type="transmembrane region" description="Helical" evidence="5">
    <location>
        <begin position="294"/>
        <end position="316"/>
    </location>
</feature>
<evidence type="ECO:0000256" key="4">
    <source>
        <dbReference type="ARBA" id="ARBA00023136"/>
    </source>
</evidence>
<evidence type="ECO:0000256" key="2">
    <source>
        <dbReference type="ARBA" id="ARBA00022692"/>
    </source>
</evidence>